<comment type="caution">
    <text evidence="2">The sequence shown here is derived from an EMBL/GenBank/DDBJ whole genome shotgun (WGS) entry which is preliminary data.</text>
</comment>
<evidence type="ECO:0000313" key="3">
    <source>
        <dbReference type="Proteomes" id="UP000320333"/>
    </source>
</evidence>
<proteinExistence type="predicted"/>
<sequence length="336" mass="36699">MSTSDGFSFNITYPNLSAGLSFCTAIVVAIQLCCLVFYILVMELLQAQRALTLRNFFTPANTLLFASLVSLLAMTLLNGFYSLGTTPLLEALIQFCLGTIELCYTFFSAERSQLIVTTLFPSRLKLFKSTISLAPAIYYAQVIPPILHMFLDSDEAANLYKGANKWHVICYTFNALAGIFLILVDTALLAAFLHFIFKARKGGFRADPQLDKVAWYGVYASAACYVTFLVFGAAFLGGGGSWRDSSEESVGLRRVVMTLAICMIDIVLMTLFGMKVAVNRLERYGVKMNTAAAAQNEFVGATATTANTTAITAHSFAVDACDSGRRTIEPSKAMEM</sequence>
<feature type="transmembrane region" description="Helical" evidence="1">
    <location>
        <begin position="171"/>
        <end position="193"/>
    </location>
</feature>
<dbReference type="OrthoDB" id="2117622at2759"/>
<evidence type="ECO:0000256" key="1">
    <source>
        <dbReference type="SAM" id="Phobius"/>
    </source>
</evidence>
<dbReference type="AlphaFoldDB" id="A0A507DMK4"/>
<keyword evidence="3" id="KW-1185">Reference proteome</keyword>
<keyword evidence="1" id="KW-0812">Transmembrane</keyword>
<feature type="transmembrane region" description="Helical" evidence="1">
    <location>
        <begin position="87"/>
        <end position="109"/>
    </location>
</feature>
<gene>
    <name evidence="2" type="ORF">CcCBS67573_g09941</name>
</gene>
<feature type="transmembrane region" description="Helical" evidence="1">
    <location>
        <begin position="62"/>
        <end position="81"/>
    </location>
</feature>
<accession>A0A507DMK4</accession>
<feature type="transmembrane region" description="Helical" evidence="1">
    <location>
        <begin position="130"/>
        <end position="151"/>
    </location>
</feature>
<evidence type="ECO:0000313" key="2">
    <source>
        <dbReference type="EMBL" id="TPX52108.1"/>
    </source>
</evidence>
<feature type="transmembrane region" description="Helical" evidence="1">
    <location>
        <begin position="256"/>
        <end position="278"/>
    </location>
</feature>
<feature type="transmembrane region" description="Helical" evidence="1">
    <location>
        <begin position="16"/>
        <end position="41"/>
    </location>
</feature>
<keyword evidence="1" id="KW-1133">Transmembrane helix</keyword>
<keyword evidence="1" id="KW-0472">Membrane</keyword>
<feature type="transmembrane region" description="Helical" evidence="1">
    <location>
        <begin position="213"/>
        <end position="236"/>
    </location>
</feature>
<name>A0A507DMK4_9FUNG</name>
<protein>
    <recommendedName>
        <fullName evidence="4">G-protein coupled receptors family 1 profile domain-containing protein</fullName>
    </recommendedName>
</protein>
<organism evidence="2 3">
    <name type="scientific">Chytriomyces confervae</name>
    <dbReference type="NCBI Taxonomy" id="246404"/>
    <lineage>
        <taxon>Eukaryota</taxon>
        <taxon>Fungi</taxon>
        <taxon>Fungi incertae sedis</taxon>
        <taxon>Chytridiomycota</taxon>
        <taxon>Chytridiomycota incertae sedis</taxon>
        <taxon>Chytridiomycetes</taxon>
        <taxon>Chytridiales</taxon>
        <taxon>Chytriomycetaceae</taxon>
        <taxon>Chytriomyces</taxon>
    </lineage>
</organism>
<dbReference type="EMBL" id="QEAP01001075">
    <property type="protein sequence ID" value="TPX52108.1"/>
    <property type="molecule type" value="Genomic_DNA"/>
</dbReference>
<dbReference type="Proteomes" id="UP000320333">
    <property type="component" value="Unassembled WGS sequence"/>
</dbReference>
<evidence type="ECO:0008006" key="4">
    <source>
        <dbReference type="Google" id="ProtNLM"/>
    </source>
</evidence>
<reference evidence="2 3" key="1">
    <citation type="journal article" date="2019" name="Sci. Rep.">
        <title>Comparative genomics of chytrid fungi reveal insights into the obligate biotrophic and pathogenic lifestyle of Synchytrium endobioticum.</title>
        <authorList>
            <person name="van de Vossenberg B.T.L.H."/>
            <person name="Warris S."/>
            <person name="Nguyen H.D.T."/>
            <person name="van Gent-Pelzer M.P.E."/>
            <person name="Joly D.L."/>
            <person name="van de Geest H.C."/>
            <person name="Bonants P.J.M."/>
            <person name="Smith D.S."/>
            <person name="Levesque C.A."/>
            <person name="van der Lee T.A.J."/>
        </authorList>
    </citation>
    <scope>NUCLEOTIDE SEQUENCE [LARGE SCALE GENOMIC DNA]</scope>
    <source>
        <strain evidence="2 3">CBS 675.73</strain>
    </source>
</reference>